<feature type="region of interest" description="Disordered" evidence="1">
    <location>
        <begin position="1"/>
        <end position="26"/>
    </location>
</feature>
<name>A0A8S3GH47_9BILA</name>
<dbReference type="EMBL" id="CAJOBH010263713">
    <property type="protein sequence ID" value="CAF5158657.1"/>
    <property type="molecule type" value="Genomic_DNA"/>
</dbReference>
<evidence type="ECO:0000313" key="3">
    <source>
        <dbReference type="Proteomes" id="UP000681967"/>
    </source>
</evidence>
<reference evidence="2" key="1">
    <citation type="submission" date="2021-02" db="EMBL/GenBank/DDBJ databases">
        <authorList>
            <person name="Nowell W R."/>
        </authorList>
    </citation>
    <scope>NUCLEOTIDE SEQUENCE</scope>
</reference>
<gene>
    <name evidence="2" type="ORF">BYL167_LOCUS73992</name>
</gene>
<organism evidence="2 3">
    <name type="scientific">Rotaria magnacalcarata</name>
    <dbReference type="NCBI Taxonomy" id="392030"/>
    <lineage>
        <taxon>Eukaryota</taxon>
        <taxon>Metazoa</taxon>
        <taxon>Spiralia</taxon>
        <taxon>Gnathifera</taxon>
        <taxon>Rotifera</taxon>
        <taxon>Eurotatoria</taxon>
        <taxon>Bdelloidea</taxon>
        <taxon>Philodinida</taxon>
        <taxon>Philodinidae</taxon>
        <taxon>Rotaria</taxon>
    </lineage>
</organism>
<sequence>MPRVIEDAIQGILKTGTSRSKEKEVQ</sequence>
<comment type="caution">
    <text evidence="2">The sequence shown here is derived from an EMBL/GenBank/DDBJ whole genome shotgun (WGS) entry which is preliminary data.</text>
</comment>
<feature type="non-terminal residue" evidence="2">
    <location>
        <position position="26"/>
    </location>
</feature>
<dbReference type="AlphaFoldDB" id="A0A8S3GH47"/>
<dbReference type="Proteomes" id="UP000681967">
    <property type="component" value="Unassembled WGS sequence"/>
</dbReference>
<evidence type="ECO:0000313" key="2">
    <source>
        <dbReference type="EMBL" id="CAF5158657.1"/>
    </source>
</evidence>
<protein>
    <submittedName>
        <fullName evidence="2">Uncharacterized protein</fullName>
    </submittedName>
</protein>
<proteinExistence type="predicted"/>
<evidence type="ECO:0000256" key="1">
    <source>
        <dbReference type="SAM" id="MobiDB-lite"/>
    </source>
</evidence>
<accession>A0A8S3GH47</accession>